<dbReference type="Gene3D" id="1.10.520.40">
    <property type="entry name" value="CRISPR-associated protein Cse2"/>
    <property type="match status" value="1"/>
</dbReference>
<sequence length="248" mass="26851">MTAQSITEDKAAARRRHRQGFTAHVEKLCQDAGARTALRSGLGRGMDDVRRMHRFIAPRLPGDRVGEAEQRAYYAVAAMIAAQPRQSPAGPEDPAETGADTEPDTGTEPAAGPEPGRSAAPGTATTASARYGTSLGTAFALAVTQGPGRDRKMRESTAESRLNLLTRQSITGLHRHLPASVRYLRSLGVPLDWAQLLDDLIAWPEYSGRIARRWLQDYYRLSSRALREHADLADRQEAEAAEAAAPGA</sequence>
<dbReference type="Pfam" id="PF09485">
    <property type="entry name" value="CRISPR_Cse2"/>
    <property type="match status" value="1"/>
</dbReference>
<dbReference type="InterPro" id="IPR013382">
    <property type="entry name" value="CRISPR-assoc_prot_Cse2"/>
</dbReference>
<dbReference type="EMBL" id="AB254080">
    <property type="protein sequence ID" value="BAE95443.1"/>
    <property type="molecule type" value="Genomic_DNA"/>
</dbReference>
<dbReference type="NCBIfam" id="TIGR02548">
    <property type="entry name" value="casB_cse2"/>
    <property type="match status" value="1"/>
</dbReference>
<dbReference type="AlphaFoldDB" id="Q1EQS7"/>
<feature type="region of interest" description="Disordered" evidence="1">
    <location>
        <begin position="84"/>
        <end position="125"/>
    </location>
</feature>
<dbReference type="RefSeq" id="WP_055545858.1">
    <property type="nucleotide sequence ID" value="NZ_CP023699.1"/>
</dbReference>
<dbReference type="CDD" id="cd09670">
    <property type="entry name" value="Cse2_I-E"/>
    <property type="match status" value="1"/>
</dbReference>
<dbReference type="InterPro" id="IPR038287">
    <property type="entry name" value="Cse2_sf"/>
</dbReference>
<evidence type="ECO:0000313" key="2">
    <source>
        <dbReference type="EMBL" id="BAE95443.1"/>
    </source>
</evidence>
<dbReference type="EMBL" id="CP023699">
    <property type="protein sequence ID" value="QEU90494.1"/>
    <property type="molecule type" value="Genomic_DNA"/>
</dbReference>
<reference evidence="3 4" key="2">
    <citation type="submission" date="2017-09" db="EMBL/GenBank/DDBJ databases">
        <authorList>
            <person name="Lee N."/>
            <person name="Cho B.-K."/>
        </authorList>
    </citation>
    <scope>NUCLEOTIDE SEQUENCE [LARGE SCALE GENOMIC DNA]</scope>
    <source>
        <strain evidence="3 4">ATCC 12853</strain>
    </source>
</reference>
<keyword evidence="4" id="KW-1185">Reference proteome</keyword>
<feature type="compositionally biased region" description="Acidic residues" evidence="1">
    <location>
        <begin position="93"/>
        <end position="105"/>
    </location>
</feature>
<dbReference type="KEGG" id="ska:CP970_05815"/>
<evidence type="ECO:0000313" key="4">
    <source>
        <dbReference type="Proteomes" id="UP000325529"/>
    </source>
</evidence>
<accession>Q1EQS7</accession>
<reference evidence="2" key="1">
    <citation type="journal article" date="2006" name="Proc. Natl. Acad. Sci. U.S.A.">
        <title>Amplification of the entire kanamycin biosynthetic gene cluster during empirical strain improvement of Streptomyces kanamyceticus.</title>
        <authorList>
            <person name="Yanai K."/>
            <person name="Murakami T."/>
            <person name="Bibb M."/>
        </authorList>
    </citation>
    <scope>NUCLEOTIDE SEQUENCE</scope>
    <source>
        <strain evidence="2">NBRC 13414</strain>
    </source>
</reference>
<dbReference type="OrthoDB" id="4195769at2"/>
<gene>
    <name evidence="3" type="primary">casB</name>
    <name evidence="3" type="ORF">CP970_05815</name>
</gene>
<feature type="compositionally biased region" description="Low complexity" evidence="1">
    <location>
        <begin position="115"/>
        <end position="125"/>
    </location>
</feature>
<dbReference type="Proteomes" id="UP000325529">
    <property type="component" value="Chromosome"/>
</dbReference>
<evidence type="ECO:0000313" key="3">
    <source>
        <dbReference type="EMBL" id="QEU90494.1"/>
    </source>
</evidence>
<protein>
    <submittedName>
        <fullName evidence="3">Type I-E CRISPR-associated protein Cse2/CasB</fullName>
    </submittedName>
</protein>
<proteinExistence type="predicted"/>
<evidence type="ECO:0000256" key="1">
    <source>
        <dbReference type="SAM" id="MobiDB-lite"/>
    </source>
</evidence>
<organism evidence="2">
    <name type="scientific">Streptomyces kanamyceticus</name>
    <dbReference type="NCBI Taxonomy" id="1967"/>
    <lineage>
        <taxon>Bacteria</taxon>
        <taxon>Bacillati</taxon>
        <taxon>Actinomycetota</taxon>
        <taxon>Actinomycetes</taxon>
        <taxon>Kitasatosporales</taxon>
        <taxon>Streptomycetaceae</taxon>
        <taxon>Streptomyces</taxon>
    </lineage>
</organism>
<name>Q1EQS7_STRKN</name>